<dbReference type="PANTHER" id="PTHR12390">
    <property type="entry name" value="UROPORPHYRINOGEN III SYNTHASE"/>
    <property type="match status" value="1"/>
</dbReference>
<evidence type="ECO:0000259" key="1">
    <source>
        <dbReference type="Pfam" id="PF02602"/>
    </source>
</evidence>
<dbReference type="InterPro" id="IPR039793">
    <property type="entry name" value="UROS/Hem4"/>
</dbReference>
<reference evidence="2" key="1">
    <citation type="submission" date="2015-04" db="EMBL/GenBank/DDBJ databases">
        <title>The genome sequence of the plant pathogenic Rhizarian Plasmodiophora brassicae reveals insights in its biotrophic life cycle and the origin of chitin synthesis.</title>
        <authorList>
            <person name="Schwelm A."/>
            <person name="Fogelqvist J."/>
            <person name="Knaust A."/>
            <person name="Julke S."/>
            <person name="Lilja T."/>
            <person name="Dhandapani V."/>
            <person name="Bonilla-Rosso G."/>
            <person name="Karlsson M."/>
            <person name="Shevchenko A."/>
            <person name="Choi S.R."/>
            <person name="Kim H.G."/>
            <person name="Park J.Y."/>
            <person name="Lim Y.P."/>
            <person name="Ludwig-Muller J."/>
            <person name="Dixelius C."/>
        </authorList>
    </citation>
    <scope>NUCLEOTIDE SEQUENCE</scope>
    <source>
        <tissue evidence="2">Potato root galls</tissue>
    </source>
</reference>
<name>A0A0H5RAT6_9EUKA</name>
<dbReference type="Pfam" id="PF02602">
    <property type="entry name" value="HEM4"/>
    <property type="match status" value="1"/>
</dbReference>
<dbReference type="AlphaFoldDB" id="A0A0H5RAT6"/>
<dbReference type="GO" id="GO:0006780">
    <property type="term" value="P:uroporphyrinogen III biosynthetic process"/>
    <property type="evidence" value="ECO:0007669"/>
    <property type="project" value="InterPro"/>
</dbReference>
<dbReference type="PANTHER" id="PTHR12390:SF0">
    <property type="entry name" value="UROPORPHYRINOGEN-III SYNTHASE"/>
    <property type="match status" value="1"/>
</dbReference>
<dbReference type="GO" id="GO:0005829">
    <property type="term" value="C:cytosol"/>
    <property type="evidence" value="ECO:0007669"/>
    <property type="project" value="TreeGrafter"/>
</dbReference>
<dbReference type="InterPro" id="IPR036108">
    <property type="entry name" value="4pyrrol_syn_uPrphyn_synt_sf"/>
</dbReference>
<dbReference type="GO" id="GO:0004852">
    <property type="term" value="F:uroporphyrinogen-III synthase activity"/>
    <property type="evidence" value="ECO:0007669"/>
    <property type="project" value="InterPro"/>
</dbReference>
<proteinExistence type="predicted"/>
<dbReference type="CDD" id="cd06578">
    <property type="entry name" value="HemD"/>
    <property type="match status" value="1"/>
</dbReference>
<accession>A0A0H5RAT6</accession>
<sequence length="252" mass="27200">MAILLRDCGSSDPDHYSAALKDFGLSCLSIPILRVIPKPITPSLPDPLLYQALVITSANSIRHLPPNASLWLTHFNRFYTVGPSTSRSLLARHPSANVLCPPSSSGATLAEFIAKDTQHPSPRVLFICGEPHRPELAEILSANNIQVDKLIVYESEILDGVGDKIREACGNRQGVWLCIFSPAGARAVLSQLRSDINQFRIAVIGQTTAAVFDDIVPIVVATSPTPEGFKQAIQTALISPEGFEQAIETALI</sequence>
<dbReference type="GO" id="GO:0006782">
    <property type="term" value="P:protoporphyrinogen IX biosynthetic process"/>
    <property type="evidence" value="ECO:0007669"/>
    <property type="project" value="UniProtKB-UniPathway"/>
</dbReference>
<feature type="domain" description="Tetrapyrrole biosynthesis uroporphyrinogen III synthase" evidence="1">
    <location>
        <begin position="14"/>
        <end position="228"/>
    </location>
</feature>
<dbReference type="InterPro" id="IPR003754">
    <property type="entry name" value="4pyrrol_synth_uPrphyn_synth"/>
</dbReference>
<dbReference type="SUPFAM" id="SSF69618">
    <property type="entry name" value="HemD-like"/>
    <property type="match status" value="1"/>
</dbReference>
<dbReference type="EMBL" id="HACM01010459">
    <property type="protein sequence ID" value="CRZ10901.1"/>
    <property type="molecule type" value="Transcribed_RNA"/>
</dbReference>
<dbReference type="UniPathway" id="UPA00251">
    <property type="reaction ID" value="UER00320"/>
</dbReference>
<protein>
    <recommendedName>
        <fullName evidence="1">Tetrapyrrole biosynthesis uroporphyrinogen III synthase domain-containing protein</fullName>
    </recommendedName>
</protein>
<organism evidence="2">
    <name type="scientific">Spongospora subterranea</name>
    <dbReference type="NCBI Taxonomy" id="70186"/>
    <lineage>
        <taxon>Eukaryota</taxon>
        <taxon>Sar</taxon>
        <taxon>Rhizaria</taxon>
        <taxon>Endomyxa</taxon>
        <taxon>Phytomyxea</taxon>
        <taxon>Plasmodiophorida</taxon>
        <taxon>Plasmodiophoridae</taxon>
        <taxon>Spongospora</taxon>
    </lineage>
</organism>
<evidence type="ECO:0000313" key="2">
    <source>
        <dbReference type="EMBL" id="CRZ10901.1"/>
    </source>
</evidence>
<dbReference type="Gene3D" id="3.40.50.10090">
    <property type="match status" value="2"/>
</dbReference>